<dbReference type="Gene3D" id="1.10.3720.10">
    <property type="entry name" value="MetI-like"/>
    <property type="match status" value="1"/>
</dbReference>
<evidence type="ECO:0000259" key="9">
    <source>
        <dbReference type="PROSITE" id="PS50928"/>
    </source>
</evidence>
<dbReference type="InterPro" id="IPR035906">
    <property type="entry name" value="MetI-like_sf"/>
</dbReference>
<evidence type="ECO:0000313" key="11">
    <source>
        <dbReference type="Proteomes" id="UP001501591"/>
    </source>
</evidence>
<evidence type="ECO:0000256" key="4">
    <source>
        <dbReference type="ARBA" id="ARBA00022692"/>
    </source>
</evidence>
<evidence type="ECO:0000313" key="10">
    <source>
        <dbReference type="EMBL" id="GAA3946818.1"/>
    </source>
</evidence>
<dbReference type="EMBL" id="BAABCP010000002">
    <property type="protein sequence ID" value="GAA3946818.1"/>
    <property type="molecule type" value="Genomic_DNA"/>
</dbReference>
<feature type="transmembrane region" description="Helical" evidence="7">
    <location>
        <begin position="154"/>
        <end position="173"/>
    </location>
</feature>
<keyword evidence="11" id="KW-1185">Reference proteome</keyword>
<feature type="transmembrane region" description="Helical" evidence="7">
    <location>
        <begin position="219"/>
        <end position="239"/>
    </location>
</feature>
<organism evidence="10 11">
    <name type="scientific">Microbacterium soli</name>
    <dbReference type="NCBI Taxonomy" id="446075"/>
    <lineage>
        <taxon>Bacteria</taxon>
        <taxon>Bacillati</taxon>
        <taxon>Actinomycetota</taxon>
        <taxon>Actinomycetes</taxon>
        <taxon>Micrococcales</taxon>
        <taxon>Microbacteriaceae</taxon>
        <taxon>Microbacterium</taxon>
    </lineage>
</organism>
<feature type="transmembrane region" description="Helical" evidence="7">
    <location>
        <begin position="92"/>
        <end position="113"/>
    </location>
</feature>
<feature type="transmembrane region" description="Helical" evidence="7">
    <location>
        <begin position="39"/>
        <end position="56"/>
    </location>
</feature>
<dbReference type="PROSITE" id="PS50928">
    <property type="entry name" value="ABC_TM1"/>
    <property type="match status" value="1"/>
</dbReference>
<reference evidence="11" key="1">
    <citation type="journal article" date="2019" name="Int. J. Syst. Evol. Microbiol.">
        <title>The Global Catalogue of Microorganisms (GCM) 10K type strain sequencing project: providing services to taxonomists for standard genome sequencing and annotation.</title>
        <authorList>
            <consortium name="The Broad Institute Genomics Platform"/>
            <consortium name="The Broad Institute Genome Sequencing Center for Infectious Disease"/>
            <person name="Wu L."/>
            <person name="Ma J."/>
        </authorList>
    </citation>
    <scope>NUCLEOTIDE SEQUENCE [LARGE SCALE GENOMIC DNA]</scope>
    <source>
        <strain evidence="11">JCM 17024</strain>
    </source>
</reference>
<evidence type="ECO:0000256" key="6">
    <source>
        <dbReference type="ARBA" id="ARBA00023136"/>
    </source>
</evidence>
<keyword evidence="4 7" id="KW-0812">Transmembrane</keyword>
<evidence type="ECO:0000256" key="7">
    <source>
        <dbReference type="RuleBase" id="RU363032"/>
    </source>
</evidence>
<gene>
    <name evidence="10" type="ORF">GCM10022383_25810</name>
</gene>
<proteinExistence type="inferred from homology"/>
<sequence>MHARIGTDTATVVAVRSGRSSKRRRHSTTPHSLSSNRRNLIATISTIVLLIVWELYGRSVNPVLFTYPTAIARAFVDMIQDGTLLAATGHTLLVMIIGALIGSIAGIILGLWAGRSETFDAMIEIPLNALYAVPAVALIPVIVIWFGYGDVAKVVVVFFFTIFPVLINTMRGVKEVDPDLLEVSRSFCSSERRLWGDLLLPSALPYIVTGLRLAIGRALIGIIVAEFFTAVTGLGNLIVTNANSFLTARMFVPIVLLSLIGVVLTSLLGVVEGKMAPWRRTTT</sequence>
<dbReference type="SUPFAM" id="SSF161098">
    <property type="entry name" value="MetI-like"/>
    <property type="match status" value="1"/>
</dbReference>
<comment type="similarity">
    <text evidence="7">Belongs to the binding-protein-dependent transport system permease family.</text>
</comment>
<evidence type="ECO:0000256" key="8">
    <source>
        <dbReference type="SAM" id="MobiDB-lite"/>
    </source>
</evidence>
<evidence type="ECO:0000256" key="1">
    <source>
        <dbReference type="ARBA" id="ARBA00004651"/>
    </source>
</evidence>
<dbReference type="PANTHER" id="PTHR30151:SF20">
    <property type="entry name" value="ABC TRANSPORTER PERMEASE PROTEIN HI_0355-RELATED"/>
    <property type="match status" value="1"/>
</dbReference>
<comment type="caution">
    <text evidence="10">The sequence shown here is derived from an EMBL/GenBank/DDBJ whole genome shotgun (WGS) entry which is preliminary data.</text>
</comment>
<evidence type="ECO:0000256" key="5">
    <source>
        <dbReference type="ARBA" id="ARBA00022989"/>
    </source>
</evidence>
<dbReference type="Pfam" id="PF00528">
    <property type="entry name" value="BPD_transp_1"/>
    <property type="match status" value="1"/>
</dbReference>
<dbReference type="CDD" id="cd06261">
    <property type="entry name" value="TM_PBP2"/>
    <property type="match status" value="1"/>
</dbReference>
<evidence type="ECO:0000256" key="3">
    <source>
        <dbReference type="ARBA" id="ARBA00022475"/>
    </source>
</evidence>
<keyword evidence="2 7" id="KW-0813">Transport</keyword>
<name>A0ABP7NGS4_9MICO</name>
<dbReference type="InterPro" id="IPR000515">
    <property type="entry name" value="MetI-like"/>
</dbReference>
<dbReference type="RefSeq" id="WP_344820118.1">
    <property type="nucleotide sequence ID" value="NZ_BAABCP010000002.1"/>
</dbReference>
<feature type="compositionally biased region" description="Basic residues" evidence="8">
    <location>
        <begin position="19"/>
        <end position="28"/>
    </location>
</feature>
<comment type="subcellular location">
    <subcellularLocation>
        <location evidence="1 7">Cell membrane</location>
        <topology evidence="1 7">Multi-pass membrane protein</topology>
    </subcellularLocation>
</comment>
<dbReference type="Proteomes" id="UP001501591">
    <property type="component" value="Unassembled WGS sequence"/>
</dbReference>
<feature type="transmembrane region" description="Helical" evidence="7">
    <location>
        <begin position="251"/>
        <end position="271"/>
    </location>
</feature>
<keyword evidence="6 7" id="KW-0472">Membrane</keyword>
<keyword evidence="5 7" id="KW-1133">Transmembrane helix</keyword>
<feature type="region of interest" description="Disordered" evidence="8">
    <location>
        <begin position="15"/>
        <end position="34"/>
    </location>
</feature>
<dbReference type="PANTHER" id="PTHR30151">
    <property type="entry name" value="ALKANE SULFONATE ABC TRANSPORTER-RELATED, MEMBRANE SUBUNIT"/>
    <property type="match status" value="1"/>
</dbReference>
<evidence type="ECO:0000256" key="2">
    <source>
        <dbReference type="ARBA" id="ARBA00022448"/>
    </source>
</evidence>
<feature type="domain" description="ABC transmembrane type-1" evidence="9">
    <location>
        <begin position="88"/>
        <end position="268"/>
    </location>
</feature>
<protein>
    <submittedName>
        <fullName evidence="10">ABC transporter permease</fullName>
    </submittedName>
</protein>
<accession>A0ABP7NGS4</accession>
<keyword evidence="3" id="KW-1003">Cell membrane</keyword>
<feature type="transmembrane region" description="Helical" evidence="7">
    <location>
        <begin position="125"/>
        <end position="148"/>
    </location>
</feature>